<proteinExistence type="predicted"/>
<dbReference type="EMBL" id="JALJOR010000019">
    <property type="protein sequence ID" value="KAK9803979.1"/>
    <property type="molecule type" value="Genomic_DNA"/>
</dbReference>
<keyword evidence="2" id="KW-1185">Reference proteome</keyword>
<evidence type="ECO:0000313" key="1">
    <source>
        <dbReference type="EMBL" id="KAK9803979.1"/>
    </source>
</evidence>
<comment type="caution">
    <text evidence="1">The sequence shown here is derived from an EMBL/GenBank/DDBJ whole genome shotgun (WGS) entry which is preliminary data.</text>
</comment>
<protein>
    <submittedName>
        <fullName evidence="1">Uncharacterized protein</fullName>
    </submittedName>
</protein>
<evidence type="ECO:0000313" key="2">
    <source>
        <dbReference type="Proteomes" id="UP001489004"/>
    </source>
</evidence>
<sequence>MRRSLPQTPDSQLTLWRQALTGLDSVAGISGWLHSPTEQSEADLVDRISVDVLNKLNPRARAFELPSIRVGVEAALRDLVASAHLQPDQQKLQQQVLRDLCGVAILPSDAEAGIALLRHRLGSAADTEGDGRLPPQ</sequence>
<reference evidence="1 2" key="1">
    <citation type="journal article" date="2024" name="Nat. Commun.">
        <title>Phylogenomics reveals the evolutionary origins of lichenization in chlorophyte algae.</title>
        <authorList>
            <person name="Puginier C."/>
            <person name="Libourel C."/>
            <person name="Otte J."/>
            <person name="Skaloud P."/>
            <person name="Haon M."/>
            <person name="Grisel S."/>
            <person name="Petersen M."/>
            <person name="Berrin J.G."/>
            <person name="Delaux P.M."/>
            <person name="Dal Grande F."/>
            <person name="Keller J."/>
        </authorList>
    </citation>
    <scope>NUCLEOTIDE SEQUENCE [LARGE SCALE GENOMIC DNA]</scope>
    <source>
        <strain evidence="1 2">SAG 2043</strain>
    </source>
</reference>
<dbReference type="Proteomes" id="UP001489004">
    <property type="component" value="Unassembled WGS sequence"/>
</dbReference>
<name>A0AAW1P0Y6_9CHLO</name>
<organism evidence="1 2">
    <name type="scientific">[Myrmecia] bisecta</name>
    <dbReference type="NCBI Taxonomy" id="41462"/>
    <lineage>
        <taxon>Eukaryota</taxon>
        <taxon>Viridiplantae</taxon>
        <taxon>Chlorophyta</taxon>
        <taxon>core chlorophytes</taxon>
        <taxon>Trebouxiophyceae</taxon>
        <taxon>Trebouxiales</taxon>
        <taxon>Trebouxiaceae</taxon>
        <taxon>Myrmecia</taxon>
    </lineage>
</organism>
<dbReference type="AlphaFoldDB" id="A0AAW1P0Y6"/>
<accession>A0AAW1P0Y6</accession>
<gene>
    <name evidence="1" type="ORF">WJX72_009929</name>
</gene>